<feature type="transmembrane region" description="Helical" evidence="8">
    <location>
        <begin position="12"/>
        <end position="32"/>
    </location>
</feature>
<gene>
    <name evidence="9" type="primary">PHT1-6</name>
    <name evidence="9" type="ORF">QJS10_CPA01g01002</name>
</gene>
<evidence type="ECO:0000313" key="9">
    <source>
        <dbReference type="EMBL" id="KAK1327108.1"/>
    </source>
</evidence>
<keyword evidence="4" id="KW-0769">Symport</keyword>
<dbReference type="Pfam" id="PF00083">
    <property type="entry name" value="Sugar_tr"/>
    <property type="match status" value="2"/>
</dbReference>
<evidence type="ECO:0000256" key="8">
    <source>
        <dbReference type="SAM" id="Phobius"/>
    </source>
</evidence>
<feature type="transmembrane region" description="Helical" evidence="8">
    <location>
        <begin position="103"/>
        <end position="125"/>
    </location>
</feature>
<comment type="subcellular location">
    <subcellularLocation>
        <location evidence="1">Membrane</location>
        <topology evidence="1">Multi-pass membrane protein</topology>
    </subcellularLocation>
</comment>
<dbReference type="GO" id="GO:0015293">
    <property type="term" value="F:symporter activity"/>
    <property type="evidence" value="ECO:0007669"/>
    <property type="project" value="UniProtKB-KW"/>
</dbReference>
<keyword evidence="3 8" id="KW-0812">Transmembrane</keyword>
<keyword evidence="6 8" id="KW-0472">Membrane</keyword>
<evidence type="ECO:0000256" key="1">
    <source>
        <dbReference type="ARBA" id="ARBA00004141"/>
    </source>
</evidence>
<evidence type="ECO:0000256" key="4">
    <source>
        <dbReference type="ARBA" id="ARBA00022847"/>
    </source>
</evidence>
<evidence type="ECO:0000256" key="3">
    <source>
        <dbReference type="ARBA" id="ARBA00022692"/>
    </source>
</evidence>
<dbReference type="Proteomes" id="UP001180020">
    <property type="component" value="Unassembled WGS sequence"/>
</dbReference>
<dbReference type="SUPFAM" id="SSF103473">
    <property type="entry name" value="MFS general substrate transporter"/>
    <property type="match status" value="1"/>
</dbReference>
<feature type="transmembrane region" description="Helical" evidence="8">
    <location>
        <begin position="146"/>
        <end position="165"/>
    </location>
</feature>
<feature type="transmembrane region" description="Helical" evidence="8">
    <location>
        <begin position="202"/>
        <end position="223"/>
    </location>
</feature>
<keyword evidence="2" id="KW-0592">Phosphate transport</keyword>
<evidence type="ECO:0000256" key="6">
    <source>
        <dbReference type="ARBA" id="ARBA00023136"/>
    </source>
</evidence>
<dbReference type="PANTHER" id="PTHR24064">
    <property type="entry name" value="SOLUTE CARRIER FAMILY 22 MEMBER"/>
    <property type="match status" value="1"/>
</dbReference>
<name>A0AAV9FT87_ACOCL</name>
<dbReference type="InterPro" id="IPR005828">
    <property type="entry name" value="MFS_sugar_transport-like"/>
</dbReference>
<feature type="transmembrane region" description="Helical" evidence="8">
    <location>
        <begin position="274"/>
        <end position="294"/>
    </location>
</feature>
<protein>
    <recommendedName>
        <fullName evidence="7">H(+)/Pi cotransporter</fullName>
    </recommendedName>
</protein>
<reference evidence="9" key="1">
    <citation type="journal article" date="2023" name="Nat. Commun.">
        <title>Diploid and tetraploid genomes of Acorus and the evolution of monocots.</title>
        <authorList>
            <person name="Ma L."/>
            <person name="Liu K.W."/>
            <person name="Li Z."/>
            <person name="Hsiao Y.Y."/>
            <person name="Qi Y."/>
            <person name="Fu T."/>
            <person name="Tang G.D."/>
            <person name="Zhang D."/>
            <person name="Sun W.H."/>
            <person name="Liu D.K."/>
            <person name="Li Y."/>
            <person name="Chen G.Z."/>
            <person name="Liu X.D."/>
            <person name="Liao X.Y."/>
            <person name="Jiang Y.T."/>
            <person name="Yu X."/>
            <person name="Hao Y."/>
            <person name="Huang J."/>
            <person name="Zhao X.W."/>
            <person name="Ke S."/>
            <person name="Chen Y.Y."/>
            <person name="Wu W.L."/>
            <person name="Hsu J.L."/>
            <person name="Lin Y.F."/>
            <person name="Huang M.D."/>
            <person name="Li C.Y."/>
            <person name="Huang L."/>
            <person name="Wang Z.W."/>
            <person name="Zhao X."/>
            <person name="Zhong W.Y."/>
            <person name="Peng D.H."/>
            <person name="Ahmad S."/>
            <person name="Lan S."/>
            <person name="Zhang J.S."/>
            <person name="Tsai W.C."/>
            <person name="Van de Peer Y."/>
            <person name="Liu Z.J."/>
        </authorList>
    </citation>
    <scope>NUCLEOTIDE SEQUENCE</scope>
    <source>
        <strain evidence="9">CP</strain>
    </source>
</reference>
<dbReference type="GO" id="GO:0006817">
    <property type="term" value="P:phosphate ion transport"/>
    <property type="evidence" value="ECO:0007669"/>
    <property type="project" value="UniProtKB-KW"/>
</dbReference>
<keyword evidence="2" id="KW-0813">Transport</keyword>
<sequence length="357" mass="40270">MVVNGTRFFTDAYDLLCIPFLTKLLGCISYQVEGDPKPGTFPPIVSASVTSSAFLGSLAGQLFFGWLGQKMDRNKRLYFTPLFLIIISSIASGLSTGFGNLCFFRFCLSFGFGIGCDHLLSLSIISKYSLKRTRRRFISRIFAFKIFGYAFGTMVITTVWVALRAQPHSITVSQADYVRRFLLILGALPPALTYYRRKKIQVVGIFFMTALLLCIAFPFDIFWTTLKEYNHDETWFLLMYVFPLFFANLGPHLTTFMMPIEMFPKRLRFACHELSAASGKGGAIIAAFGFQYAMQSRDKSEVDRGCPPGIGVRNSLFVLAAINALGFLFTLLLMRELKKKSLDDDQEDLEVVYVKFG</sequence>
<dbReference type="Gene3D" id="1.20.1250.20">
    <property type="entry name" value="MFS general substrate transporter like domains"/>
    <property type="match status" value="2"/>
</dbReference>
<feature type="transmembrane region" description="Helical" evidence="8">
    <location>
        <begin position="77"/>
        <end position="97"/>
    </location>
</feature>
<keyword evidence="5 8" id="KW-1133">Transmembrane helix</keyword>
<dbReference type="EMBL" id="JAUJYO010000001">
    <property type="protein sequence ID" value="KAK1327108.1"/>
    <property type="molecule type" value="Genomic_DNA"/>
</dbReference>
<feature type="transmembrane region" description="Helical" evidence="8">
    <location>
        <begin position="235"/>
        <end position="253"/>
    </location>
</feature>
<dbReference type="AlphaFoldDB" id="A0AAV9FT87"/>
<keyword evidence="10" id="KW-1185">Reference proteome</keyword>
<accession>A0AAV9FT87</accession>
<dbReference type="GO" id="GO:0016020">
    <property type="term" value="C:membrane"/>
    <property type="evidence" value="ECO:0007669"/>
    <property type="project" value="UniProtKB-SubCell"/>
</dbReference>
<feature type="transmembrane region" description="Helical" evidence="8">
    <location>
        <begin position="44"/>
        <end position="65"/>
    </location>
</feature>
<organism evidence="9 10">
    <name type="scientific">Acorus calamus</name>
    <name type="common">Sweet flag</name>
    <dbReference type="NCBI Taxonomy" id="4465"/>
    <lineage>
        <taxon>Eukaryota</taxon>
        <taxon>Viridiplantae</taxon>
        <taxon>Streptophyta</taxon>
        <taxon>Embryophyta</taxon>
        <taxon>Tracheophyta</taxon>
        <taxon>Spermatophyta</taxon>
        <taxon>Magnoliopsida</taxon>
        <taxon>Liliopsida</taxon>
        <taxon>Acoraceae</taxon>
        <taxon>Acorus</taxon>
    </lineage>
</organism>
<proteinExistence type="predicted"/>
<reference evidence="9" key="2">
    <citation type="submission" date="2023-06" db="EMBL/GenBank/DDBJ databases">
        <authorList>
            <person name="Ma L."/>
            <person name="Liu K.-W."/>
            <person name="Li Z."/>
            <person name="Hsiao Y.-Y."/>
            <person name="Qi Y."/>
            <person name="Fu T."/>
            <person name="Tang G."/>
            <person name="Zhang D."/>
            <person name="Sun W.-H."/>
            <person name="Liu D.-K."/>
            <person name="Li Y."/>
            <person name="Chen G.-Z."/>
            <person name="Liu X.-D."/>
            <person name="Liao X.-Y."/>
            <person name="Jiang Y.-T."/>
            <person name="Yu X."/>
            <person name="Hao Y."/>
            <person name="Huang J."/>
            <person name="Zhao X.-W."/>
            <person name="Ke S."/>
            <person name="Chen Y.-Y."/>
            <person name="Wu W.-L."/>
            <person name="Hsu J.-L."/>
            <person name="Lin Y.-F."/>
            <person name="Huang M.-D."/>
            <person name="Li C.-Y."/>
            <person name="Huang L."/>
            <person name="Wang Z.-W."/>
            <person name="Zhao X."/>
            <person name="Zhong W.-Y."/>
            <person name="Peng D.-H."/>
            <person name="Ahmad S."/>
            <person name="Lan S."/>
            <person name="Zhang J.-S."/>
            <person name="Tsai W.-C."/>
            <person name="Van De Peer Y."/>
            <person name="Liu Z.-J."/>
        </authorList>
    </citation>
    <scope>NUCLEOTIDE SEQUENCE</scope>
    <source>
        <strain evidence="9">CP</strain>
        <tissue evidence="9">Leaves</tissue>
    </source>
</reference>
<comment type="caution">
    <text evidence="9">The sequence shown here is derived from an EMBL/GenBank/DDBJ whole genome shotgun (WGS) entry which is preliminary data.</text>
</comment>
<feature type="transmembrane region" description="Helical" evidence="8">
    <location>
        <begin position="314"/>
        <end position="334"/>
    </location>
</feature>
<feature type="transmembrane region" description="Helical" evidence="8">
    <location>
        <begin position="177"/>
        <end position="195"/>
    </location>
</feature>
<evidence type="ECO:0000313" key="10">
    <source>
        <dbReference type="Proteomes" id="UP001180020"/>
    </source>
</evidence>
<dbReference type="InterPro" id="IPR036259">
    <property type="entry name" value="MFS_trans_sf"/>
</dbReference>
<evidence type="ECO:0000256" key="7">
    <source>
        <dbReference type="ARBA" id="ARBA00032043"/>
    </source>
</evidence>
<evidence type="ECO:0000256" key="2">
    <source>
        <dbReference type="ARBA" id="ARBA00022592"/>
    </source>
</evidence>
<evidence type="ECO:0000256" key="5">
    <source>
        <dbReference type="ARBA" id="ARBA00022989"/>
    </source>
</evidence>